<sequence>MLDVDHELNLMAIKRTPTNLRLLHGNPGKKPLPKNEPKPESSIPACPTGLSAAHRKEWKWITSELDKVGLVTQIDKAALLVYVDAYVELSEALREIVKEGPIMKVPVFAGNTGRVVGHRYQKNPWVSYP</sequence>
<proteinExistence type="predicted"/>
<gene>
    <name evidence="2" type="ORF">QYM36_019547</name>
</gene>
<feature type="region of interest" description="Disordered" evidence="1">
    <location>
        <begin position="22"/>
        <end position="48"/>
    </location>
</feature>
<reference evidence="2" key="1">
    <citation type="submission" date="2023-07" db="EMBL/GenBank/DDBJ databases">
        <title>Chromosome-level genome assembly of Artemia franciscana.</title>
        <authorList>
            <person name="Jo E."/>
        </authorList>
    </citation>
    <scope>NUCLEOTIDE SEQUENCE</scope>
    <source>
        <tissue evidence="2">Whole body</tissue>
    </source>
</reference>
<evidence type="ECO:0000313" key="2">
    <source>
        <dbReference type="EMBL" id="KAK2701792.1"/>
    </source>
</evidence>
<dbReference type="InterPro" id="IPR006448">
    <property type="entry name" value="Phage_term_ssu_P27"/>
</dbReference>
<dbReference type="AlphaFoldDB" id="A0AA88HAC3"/>
<accession>A0AA88HAC3</accession>
<name>A0AA88HAC3_ARTSF</name>
<dbReference type="Proteomes" id="UP001187531">
    <property type="component" value="Unassembled WGS sequence"/>
</dbReference>
<dbReference type="EMBL" id="JAVRJZ010001680">
    <property type="protein sequence ID" value="KAK2701792.1"/>
    <property type="molecule type" value="Genomic_DNA"/>
</dbReference>
<comment type="caution">
    <text evidence="2">The sequence shown here is derived from an EMBL/GenBank/DDBJ whole genome shotgun (WGS) entry which is preliminary data.</text>
</comment>
<organism evidence="2 3">
    <name type="scientific">Artemia franciscana</name>
    <name type="common">Brine shrimp</name>
    <name type="synonym">Artemia sanfranciscana</name>
    <dbReference type="NCBI Taxonomy" id="6661"/>
    <lineage>
        <taxon>Eukaryota</taxon>
        <taxon>Metazoa</taxon>
        <taxon>Ecdysozoa</taxon>
        <taxon>Arthropoda</taxon>
        <taxon>Crustacea</taxon>
        <taxon>Branchiopoda</taxon>
        <taxon>Anostraca</taxon>
        <taxon>Artemiidae</taxon>
        <taxon>Artemia</taxon>
    </lineage>
</organism>
<evidence type="ECO:0000313" key="3">
    <source>
        <dbReference type="Proteomes" id="UP001187531"/>
    </source>
</evidence>
<keyword evidence="3" id="KW-1185">Reference proteome</keyword>
<dbReference type="Pfam" id="PF05119">
    <property type="entry name" value="Terminase_4"/>
    <property type="match status" value="1"/>
</dbReference>
<evidence type="ECO:0000256" key="1">
    <source>
        <dbReference type="SAM" id="MobiDB-lite"/>
    </source>
</evidence>
<protein>
    <submittedName>
        <fullName evidence="2">Uncharacterized protein</fullName>
    </submittedName>
</protein>